<evidence type="ECO:0000256" key="11">
    <source>
        <dbReference type="SAM" id="Phobius"/>
    </source>
</evidence>
<dbReference type="PROSITE" id="PS50109">
    <property type="entry name" value="HIS_KIN"/>
    <property type="match status" value="1"/>
</dbReference>
<accession>A0ABP9QEU3</accession>
<dbReference type="InterPro" id="IPR003594">
    <property type="entry name" value="HATPase_dom"/>
</dbReference>
<dbReference type="Gene3D" id="1.10.287.130">
    <property type="match status" value="1"/>
</dbReference>
<evidence type="ECO:0000256" key="6">
    <source>
        <dbReference type="ARBA" id="ARBA00022692"/>
    </source>
</evidence>
<dbReference type="PRINTS" id="PR00344">
    <property type="entry name" value="BCTRLSENSOR"/>
</dbReference>
<evidence type="ECO:0000313" key="16">
    <source>
        <dbReference type="Proteomes" id="UP001428817"/>
    </source>
</evidence>
<evidence type="ECO:0000256" key="7">
    <source>
        <dbReference type="ARBA" id="ARBA00022777"/>
    </source>
</evidence>
<evidence type="ECO:0000256" key="1">
    <source>
        <dbReference type="ARBA" id="ARBA00000085"/>
    </source>
</evidence>
<name>A0ABP9QEU3_9PSEU</name>
<dbReference type="GO" id="GO:0016301">
    <property type="term" value="F:kinase activity"/>
    <property type="evidence" value="ECO:0007669"/>
    <property type="project" value="UniProtKB-KW"/>
</dbReference>
<dbReference type="CDD" id="cd00075">
    <property type="entry name" value="HATPase"/>
    <property type="match status" value="1"/>
</dbReference>
<evidence type="ECO:0000256" key="5">
    <source>
        <dbReference type="ARBA" id="ARBA00022679"/>
    </source>
</evidence>
<evidence type="ECO:0000256" key="9">
    <source>
        <dbReference type="ARBA" id="ARBA00023012"/>
    </source>
</evidence>
<dbReference type="Pfam" id="PF02518">
    <property type="entry name" value="HATPase_c"/>
    <property type="match status" value="1"/>
</dbReference>
<feature type="signal peptide" evidence="12">
    <location>
        <begin position="1"/>
        <end position="28"/>
    </location>
</feature>
<dbReference type="Gene3D" id="3.30.565.10">
    <property type="entry name" value="Histidine kinase-like ATPase, C-terminal domain"/>
    <property type="match status" value="1"/>
</dbReference>
<dbReference type="SUPFAM" id="SSF158472">
    <property type="entry name" value="HAMP domain-like"/>
    <property type="match status" value="1"/>
</dbReference>
<organism evidence="15 16">
    <name type="scientific">Pseudonocardia eucalypti</name>
    <dbReference type="NCBI Taxonomy" id="648755"/>
    <lineage>
        <taxon>Bacteria</taxon>
        <taxon>Bacillati</taxon>
        <taxon>Actinomycetota</taxon>
        <taxon>Actinomycetes</taxon>
        <taxon>Pseudonocardiales</taxon>
        <taxon>Pseudonocardiaceae</taxon>
        <taxon>Pseudonocardia</taxon>
    </lineage>
</organism>
<dbReference type="CDD" id="cd00082">
    <property type="entry name" value="HisKA"/>
    <property type="match status" value="1"/>
</dbReference>
<dbReference type="SMART" id="SM00304">
    <property type="entry name" value="HAMP"/>
    <property type="match status" value="1"/>
</dbReference>
<dbReference type="InterPro" id="IPR003660">
    <property type="entry name" value="HAMP_dom"/>
</dbReference>
<sequence length="480" mass="51185">MRRRLILALLTFAAVAVAAFAWPLLASAAAERTQRLVIDRTAALNRFAALAAQATAGGDASALEKEATAYAELYGEGVLVTDQRRLPLVAAGGLTLDDPKVKRLIDGALRNESGRYIPRLTPWSDDEELLARPIGTDTRIAGVVALRVSVARAASDVAAAWALIVLGALMAGTGFVLLALLLARWVLRPLAKLEVGVRAMAAGERGTHVQRGGGPPELRELTESFNQMSDAVAAAAERERQLVADASHQLRNPMAALRLRVDSLAPNVADSAQAGYQSLAGEVERLETLLDGLLALASADRLGAADWASAADALAEDDPDEAQPAWCWPETVALSQLTAWEPAAERAGVRLTHALPEDLEPVGCPESELAQVLDVLLDNAIRYAGEGATVTVTATRDHRTIRLNVADDGPGMSEADMRKATQRFWRAARNDDGRGTGLGLAIAERLVTMRTGTLRFTSNHPRGLMVRVTLPVVDPERLPC</sequence>
<keyword evidence="12" id="KW-0732">Signal</keyword>
<keyword evidence="10 11" id="KW-0472">Membrane</keyword>
<keyword evidence="6 11" id="KW-0812">Transmembrane</keyword>
<dbReference type="SUPFAM" id="SSF55874">
    <property type="entry name" value="ATPase domain of HSP90 chaperone/DNA topoisomerase II/histidine kinase"/>
    <property type="match status" value="1"/>
</dbReference>
<dbReference type="SMART" id="SM00388">
    <property type="entry name" value="HisKA"/>
    <property type="match status" value="1"/>
</dbReference>
<dbReference type="InterPro" id="IPR036890">
    <property type="entry name" value="HATPase_C_sf"/>
</dbReference>
<comment type="caution">
    <text evidence="15">The sequence shown here is derived from an EMBL/GenBank/DDBJ whole genome shotgun (WGS) entry which is preliminary data.</text>
</comment>
<keyword evidence="7 15" id="KW-0418">Kinase</keyword>
<feature type="transmembrane region" description="Helical" evidence="11">
    <location>
        <begin position="158"/>
        <end position="183"/>
    </location>
</feature>
<dbReference type="CDD" id="cd06225">
    <property type="entry name" value="HAMP"/>
    <property type="match status" value="1"/>
</dbReference>
<dbReference type="Pfam" id="PF00512">
    <property type="entry name" value="HisKA"/>
    <property type="match status" value="1"/>
</dbReference>
<dbReference type="InterPro" id="IPR005467">
    <property type="entry name" value="His_kinase_dom"/>
</dbReference>
<reference evidence="16" key="1">
    <citation type="journal article" date="2019" name="Int. J. Syst. Evol. Microbiol.">
        <title>The Global Catalogue of Microorganisms (GCM) 10K type strain sequencing project: providing services to taxonomists for standard genome sequencing and annotation.</title>
        <authorList>
            <consortium name="The Broad Institute Genomics Platform"/>
            <consortium name="The Broad Institute Genome Sequencing Center for Infectious Disease"/>
            <person name="Wu L."/>
            <person name="Ma J."/>
        </authorList>
    </citation>
    <scope>NUCLEOTIDE SEQUENCE [LARGE SCALE GENOMIC DNA]</scope>
    <source>
        <strain evidence="16">JCM 18303</strain>
    </source>
</reference>
<dbReference type="InterPro" id="IPR050428">
    <property type="entry name" value="TCS_sensor_his_kinase"/>
</dbReference>
<gene>
    <name evidence="15" type="ORF">GCM10023321_42690</name>
</gene>
<dbReference type="PANTHER" id="PTHR45436">
    <property type="entry name" value="SENSOR HISTIDINE KINASE YKOH"/>
    <property type="match status" value="1"/>
</dbReference>
<proteinExistence type="predicted"/>
<keyword evidence="16" id="KW-1185">Reference proteome</keyword>
<dbReference type="PANTHER" id="PTHR45436:SF5">
    <property type="entry name" value="SENSOR HISTIDINE KINASE TRCS"/>
    <property type="match status" value="1"/>
</dbReference>
<dbReference type="EC" id="2.7.13.3" evidence="3"/>
<keyword evidence="4" id="KW-0597">Phosphoprotein</keyword>
<evidence type="ECO:0000256" key="4">
    <source>
        <dbReference type="ARBA" id="ARBA00022553"/>
    </source>
</evidence>
<keyword evidence="5" id="KW-0808">Transferase</keyword>
<dbReference type="InterPro" id="IPR004358">
    <property type="entry name" value="Sig_transdc_His_kin-like_C"/>
</dbReference>
<protein>
    <recommendedName>
        <fullName evidence="3">histidine kinase</fullName>
        <ecNumber evidence="3">2.7.13.3</ecNumber>
    </recommendedName>
</protein>
<evidence type="ECO:0000256" key="2">
    <source>
        <dbReference type="ARBA" id="ARBA00004236"/>
    </source>
</evidence>
<dbReference type="SUPFAM" id="SSF47384">
    <property type="entry name" value="Homodimeric domain of signal transducing histidine kinase"/>
    <property type="match status" value="1"/>
</dbReference>
<evidence type="ECO:0000256" key="8">
    <source>
        <dbReference type="ARBA" id="ARBA00022989"/>
    </source>
</evidence>
<dbReference type="InterPro" id="IPR036097">
    <property type="entry name" value="HisK_dim/P_sf"/>
</dbReference>
<dbReference type="Gene3D" id="6.10.340.10">
    <property type="match status" value="1"/>
</dbReference>
<keyword evidence="9" id="KW-0902">Two-component regulatory system</keyword>
<dbReference type="RefSeq" id="WP_185060367.1">
    <property type="nucleotide sequence ID" value="NZ_BAABJP010000020.1"/>
</dbReference>
<evidence type="ECO:0000313" key="15">
    <source>
        <dbReference type="EMBL" id="GAA5160308.1"/>
    </source>
</evidence>
<feature type="domain" description="Histidine kinase" evidence="13">
    <location>
        <begin position="245"/>
        <end position="474"/>
    </location>
</feature>
<feature type="chain" id="PRO_5045746475" description="histidine kinase" evidence="12">
    <location>
        <begin position="29"/>
        <end position="480"/>
    </location>
</feature>
<evidence type="ECO:0000256" key="3">
    <source>
        <dbReference type="ARBA" id="ARBA00012438"/>
    </source>
</evidence>
<evidence type="ECO:0000259" key="14">
    <source>
        <dbReference type="PROSITE" id="PS50885"/>
    </source>
</evidence>
<feature type="domain" description="HAMP" evidence="14">
    <location>
        <begin position="184"/>
        <end position="237"/>
    </location>
</feature>
<dbReference type="Pfam" id="PF00672">
    <property type="entry name" value="HAMP"/>
    <property type="match status" value="1"/>
</dbReference>
<dbReference type="InterPro" id="IPR003661">
    <property type="entry name" value="HisK_dim/P_dom"/>
</dbReference>
<evidence type="ECO:0000256" key="10">
    <source>
        <dbReference type="ARBA" id="ARBA00023136"/>
    </source>
</evidence>
<dbReference type="EMBL" id="BAABJP010000020">
    <property type="protein sequence ID" value="GAA5160308.1"/>
    <property type="molecule type" value="Genomic_DNA"/>
</dbReference>
<evidence type="ECO:0000256" key="12">
    <source>
        <dbReference type="SAM" id="SignalP"/>
    </source>
</evidence>
<keyword evidence="8 11" id="KW-1133">Transmembrane helix</keyword>
<dbReference type="Proteomes" id="UP001428817">
    <property type="component" value="Unassembled WGS sequence"/>
</dbReference>
<dbReference type="PROSITE" id="PS50885">
    <property type="entry name" value="HAMP"/>
    <property type="match status" value="1"/>
</dbReference>
<dbReference type="SMART" id="SM00387">
    <property type="entry name" value="HATPase_c"/>
    <property type="match status" value="1"/>
</dbReference>
<evidence type="ECO:0000259" key="13">
    <source>
        <dbReference type="PROSITE" id="PS50109"/>
    </source>
</evidence>
<comment type="subcellular location">
    <subcellularLocation>
        <location evidence="2">Cell membrane</location>
    </subcellularLocation>
</comment>
<comment type="catalytic activity">
    <reaction evidence="1">
        <text>ATP + protein L-histidine = ADP + protein N-phospho-L-histidine.</text>
        <dbReference type="EC" id="2.7.13.3"/>
    </reaction>
</comment>